<organism evidence="7 8">
    <name type="scientific">Paenibacillus glycanilyticus</name>
    <dbReference type="NCBI Taxonomy" id="126569"/>
    <lineage>
        <taxon>Bacteria</taxon>
        <taxon>Bacillati</taxon>
        <taxon>Bacillota</taxon>
        <taxon>Bacilli</taxon>
        <taxon>Bacillales</taxon>
        <taxon>Paenibacillaceae</taxon>
        <taxon>Paenibacillus</taxon>
    </lineage>
</organism>
<feature type="transmembrane region" description="Helical" evidence="6">
    <location>
        <begin position="452"/>
        <end position="471"/>
    </location>
</feature>
<evidence type="ECO:0000256" key="3">
    <source>
        <dbReference type="ARBA" id="ARBA00022692"/>
    </source>
</evidence>
<feature type="transmembrane region" description="Helical" evidence="6">
    <location>
        <begin position="331"/>
        <end position="352"/>
    </location>
</feature>
<feature type="transmembrane region" description="Helical" evidence="6">
    <location>
        <begin position="421"/>
        <end position="440"/>
    </location>
</feature>
<evidence type="ECO:0000256" key="6">
    <source>
        <dbReference type="SAM" id="Phobius"/>
    </source>
</evidence>
<evidence type="ECO:0000256" key="2">
    <source>
        <dbReference type="ARBA" id="ARBA00022475"/>
    </source>
</evidence>
<dbReference type="EMBL" id="BTCL01000005">
    <property type="protein sequence ID" value="GMK44948.1"/>
    <property type="molecule type" value="Genomic_DNA"/>
</dbReference>
<dbReference type="PANTHER" id="PTHR30250">
    <property type="entry name" value="PST FAMILY PREDICTED COLANIC ACID TRANSPORTER"/>
    <property type="match status" value="1"/>
</dbReference>
<evidence type="ECO:0000256" key="1">
    <source>
        <dbReference type="ARBA" id="ARBA00004651"/>
    </source>
</evidence>
<sequence length="545" mass="58896">MKKDSLIKGTLILAAAALIARFLGIFQRVPLDHILTENGGLYFAVANNVYLTLLVVATGGLPSAISKMVSERYALGREHEAKRVYQAALLFGVITGVILTIALYFAAPYYAVHIAKTPGAEVAIRAVAPTLLIFPIIAMMRGYFQGRQFMMAGGMSQIVEQILRVIVGVALAYYVVSIDWGEKWGAAAASFGNVIGGVGALLVMLYYAAKLRRGDLAERPSVDIAAVKAAAKIPFRSIYREIFTMSIPIVITAMTVQIIYTFDSSLFVRLTESYYGYHDALLVLRDLSFKAQTVAGIPPILAIALSTSIIPVISSAYSLRNMAEVERQTSLVMRIVLFTGVPAALTLAAASYSVTGLIFTGPRGYGIVAALTAGTIFQITMMTSNSILFGLGKARIPMMNTFVGIGLKILCSYALAPIYGVYGVIVATSVCFVVMTWMNIEAIRREVKFTVLGSRWPSYLVTIVVSVAAGWGTETGIRHLLGSWPDKLTYLVSAAAAGAVIGVLYLFLFVLLRVVTMEDAKSFPGPLRKLFVLLLKALGRTQTQK</sequence>
<dbReference type="Proteomes" id="UP001285921">
    <property type="component" value="Unassembled WGS sequence"/>
</dbReference>
<protein>
    <submittedName>
        <fullName evidence="7">Stage V sporulation protein B</fullName>
    </submittedName>
</protein>
<keyword evidence="5 6" id="KW-0472">Membrane</keyword>
<keyword evidence="2" id="KW-1003">Cell membrane</keyword>
<comment type="subcellular location">
    <subcellularLocation>
        <location evidence="1">Cell membrane</location>
        <topology evidence="1">Multi-pass membrane protein</topology>
    </subcellularLocation>
</comment>
<feature type="transmembrane region" description="Helical" evidence="6">
    <location>
        <begin position="161"/>
        <end position="178"/>
    </location>
</feature>
<name>A0ABQ6NK72_9BACL</name>
<evidence type="ECO:0000256" key="4">
    <source>
        <dbReference type="ARBA" id="ARBA00022989"/>
    </source>
</evidence>
<evidence type="ECO:0000313" key="7">
    <source>
        <dbReference type="EMBL" id="GMK44948.1"/>
    </source>
</evidence>
<feature type="transmembrane region" description="Helical" evidence="6">
    <location>
        <begin position="242"/>
        <end position="262"/>
    </location>
</feature>
<dbReference type="InterPro" id="IPR024923">
    <property type="entry name" value="PG_synth_SpoVB"/>
</dbReference>
<feature type="transmembrane region" description="Helical" evidence="6">
    <location>
        <begin position="40"/>
        <end position="66"/>
    </location>
</feature>
<reference evidence="7 8" key="1">
    <citation type="submission" date="2023-05" db="EMBL/GenBank/DDBJ databases">
        <title>Draft genome of Paenibacillus sp. CCS26.</title>
        <authorList>
            <person name="Akita H."/>
            <person name="Shinto Y."/>
            <person name="Kimura Z."/>
        </authorList>
    </citation>
    <scope>NUCLEOTIDE SEQUENCE [LARGE SCALE GENOMIC DNA]</scope>
    <source>
        <strain evidence="7 8">CCS26</strain>
    </source>
</reference>
<comment type="caution">
    <text evidence="7">The sequence shown here is derived from an EMBL/GenBank/DDBJ whole genome shotgun (WGS) entry which is preliminary data.</text>
</comment>
<feature type="transmembrane region" description="Helical" evidence="6">
    <location>
        <begin position="491"/>
        <end position="512"/>
    </location>
</feature>
<dbReference type="InterPro" id="IPR050833">
    <property type="entry name" value="Poly_Biosynth_Transport"/>
</dbReference>
<feature type="transmembrane region" description="Helical" evidence="6">
    <location>
        <begin position="297"/>
        <end position="319"/>
    </location>
</feature>
<evidence type="ECO:0000256" key="5">
    <source>
        <dbReference type="ARBA" id="ARBA00023136"/>
    </source>
</evidence>
<feature type="transmembrane region" description="Helical" evidence="6">
    <location>
        <begin position="364"/>
        <end position="384"/>
    </location>
</feature>
<feature type="transmembrane region" description="Helical" evidence="6">
    <location>
        <begin position="87"/>
        <end position="110"/>
    </location>
</feature>
<feature type="transmembrane region" description="Helical" evidence="6">
    <location>
        <begin position="122"/>
        <end position="140"/>
    </location>
</feature>
<feature type="transmembrane region" description="Helical" evidence="6">
    <location>
        <begin position="396"/>
        <end position="415"/>
    </location>
</feature>
<dbReference type="PANTHER" id="PTHR30250:SF21">
    <property type="entry name" value="LIPID II FLIPPASE MURJ"/>
    <property type="match status" value="1"/>
</dbReference>
<accession>A0ABQ6NK72</accession>
<dbReference type="InterPro" id="IPR002797">
    <property type="entry name" value="Polysacc_synth"/>
</dbReference>
<gene>
    <name evidence="7" type="primary">spoVB_2</name>
    <name evidence="7" type="ORF">PghCCS26_20760</name>
</gene>
<keyword evidence="4 6" id="KW-1133">Transmembrane helix</keyword>
<dbReference type="Pfam" id="PF01943">
    <property type="entry name" value="Polysacc_synt"/>
    <property type="match status" value="1"/>
</dbReference>
<feature type="transmembrane region" description="Helical" evidence="6">
    <location>
        <begin position="184"/>
        <end position="209"/>
    </location>
</feature>
<keyword evidence="3 6" id="KW-0812">Transmembrane</keyword>
<evidence type="ECO:0000313" key="8">
    <source>
        <dbReference type="Proteomes" id="UP001285921"/>
    </source>
</evidence>
<dbReference type="PIRSF" id="PIRSF038958">
    <property type="entry name" value="PG_synth_SpoVB"/>
    <property type="match status" value="1"/>
</dbReference>
<keyword evidence="8" id="KW-1185">Reference proteome</keyword>
<dbReference type="CDD" id="cd13124">
    <property type="entry name" value="MATE_SpoVB_like"/>
    <property type="match status" value="1"/>
</dbReference>
<dbReference type="RefSeq" id="WP_317979823.1">
    <property type="nucleotide sequence ID" value="NZ_BTCL01000005.1"/>
</dbReference>
<proteinExistence type="predicted"/>